<evidence type="ECO:0000313" key="1">
    <source>
        <dbReference type="EMBL" id="SEW19240.1"/>
    </source>
</evidence>
<organism evidence="1 2">
    <name type="scientific">Cognatiyoonia koreensis</name>
    <dbReference type="NCBI Taxonomy" id="364200"/>
    <lineage>
        <taxon>Bacteria</taxon>
        <taxon>Pseudomonadati</taxon>
        <taxon>Pseudomonadota</taxon>
        <taxon>Alphaproteobacteria</taxon>
        <taxon>Rhodobacterales</taxon>
        <taxon>Paracoccaceae</taxon>
        <taxon>Cognatiyoonia</taxon>
    </lineage>
</organism>
<dbReference type="RefSeq" id="WP_165611802.1">
    <property type="nucleotide sequence ID" value="NZ_FOIZ01000001.1"/>
</dbReference>
<sequence length="49" mass="5421">MSMELLLGGLSIFTLLTVAALALYSKKRTETRLERDTKKSTLAKDGPDH</sequence>
<dbReference type="STRING" id="364200.SAMN04488515_1512"/>
<dbReference type="EMBL" id="FOIZ01000001">
    <property type="protein sequence ID" value="SEW19240.1"/>
    <property type="molecule type" value="Genomic_DNA"/>
</dbReference>
<accession>A0A1I0PXP3</accession>
<reference evidence="1 2" key="1">
    <citation type="submission" date="2016-10" db="EMBL/GenBank/DDBJ databases">
        <authorList>
            <person name="de Groot N.N."/>
        </authorList>
    </citation>
    <scope>NUCLEOTIDE SEQUENCE [LARGE SCALE GENOMIC DNA]</scope>
    <source>
        <strain evidence="1 2">DSM 17925</strain>
    </source>
</reference>
<keyword evidence="2" id="KW-1185">Reference proteome</keyword>
<dbReference type="AlphaFoldDB" id="A0A1I0PXP3"/>
<gene>
    <name evidence="1" type="ORF">SAMN04488515_1512</name>
</gene>
<evidence type="ECO:0000313" key="2">
    <source>
        <dbReference type="Proteomes" id="UP000199167"/>
    </source>
</evidence>
<protein>
    <submittedName>
        <fullName evidence="1">Uncharacterized protein</fullName>
    </submittedName>
</protein>
<proteinExistence type="predicted"/>
<name>A0A1I0PXP3_9RHOB</name>
<dbReference type="Proteomes" id="UP000199167">
    <property type="component" value="Unassembled WGS sequence"/>
</dbReference>